<keyword evidence="3" id="KW-1185">Reference proteome</keyword>
<dbReference type="PANTHER" id="PTHR34825">
    <property type="entry name" value="CONSERVED PROTEIN, WITH A WEAK D-GALACTARATE DEHYDRATASE/ALTRONATE HYDROLASE DOMAIN"/>
    <property type="match status" value="1"/>
</dbReference>
<dbReference type="InterPro" id="IPR018631">
    <property type="entry name" value="AAA-ATPase-like_dom"/>
</dbReference>
<organism evidence="2 3">
    <name type="scientific">Bemisia tabaci</name>
    <name type="common">Sweetpotato whitefly</name>
    <name type="synonym">Aleurodes tabaci</name>
    <dbReference type="NCBI Taxonomy" id="7038"/>
    <lineage>
        <taxon>Eukaryota</taxon>
        <taxon>Metazoa</taxon>
        <taxon>Ecdysozoa</taxon>
        <taxon>Arthropoda</taxon>
        <taxon>Hexapoda</taxon>
        <taxon>Insecta</taxon>
        <taxon>Pterygota</taxon>
        <taxon>Neoptera</taxon>
        <taxon>Paraneoptera</taxon>
        <taxon>Hemiptera</taxon>
        <taxon>Sternorrhyncha</taxon>
        <taxon>Aleyrodoidea</taxon>
        <taxon>Aleyrodidae</taxon>
        <taxon>Aleyrodinae</taxon>
        <taxon>Bemisia</taxon>
    </lineage>
</organism>
<dbReference type="Pfam" id="PF09820">
    <property type="entry name" value="AAA-ATPase_like"/>
    <property type="match status" value="1"/>
</dbReference>
<dbReference type="EMBL" id="OU963864">
    <property type="protein sequence ID" value="CAH0387667.1"/>
    <property type="molecule type" value="Genomic_DNA"/>
</dbReference>
<dbReference type="AlphaFoldDB" id="A0A9P0AAK5"/>
<name>A0A9P0AAK5_BEMTA</name>
<dbReference type="PANTHER" id="PTHR34825:SF1">
    <property type="entry name" value="AAA-ATPASE-LIKE DOMAIN-CONTAINING PROTEIN"/>
    <property type="match status" value="1"/>
</dbReference>
<accession>A0A9P0AAK5</accession>
<feature type="domain" description="AAA-ATPase-like" evidence="1">
    <location>
        <begin position="21"/>
        <end position="210"/>
    </location>
</feature>
<evidence type="ECO:0000259" key="1">
    <source>
        <dbReference type="Pfam" id="PF09820"/>
    </source>
</evidence>
<sequence length="213" mass="25007">MCVECCRPCRRRLCSCAPSKTFVDKTNFIGLFLDMPHSTIHISVPPKFGKSVNLDMLRLYFESEDSALEEEFTDPLFHGTTFYGNPLFWDHYRQYVVLHVDFSPFKIVEDVETFNRTLAEVVCQMHDRYRSHFNFSYVDCKKTPAQALVDHYNEYKLSIFDAGKHLIKAISWRFALEVIVLIDNVDAILHNYMIGPGRDKEKIHNYFGQFLRD</sequence>
<dbReference type="Proteomes" id="UP001152759">
    <property type="component" value="Chromosome 3"/>
</dbReference>
<reference evidence="2" key="1">
    <citation type="submission" date="2021-12" db="EMBL/GenBank/DDBJ databases">
        <authorList>
            <person name="King R."/>
        </authorList>
    </citation>
    <scope>NUCLEOTIDE SEQUENCE</scope>
</reference>
<evidence type="ECO:0000313" key="3">
    <source>
        <dbReference type="Proteomes" id="UP001152759"/>
    </source>
</evidence>
<protein>
    <recommendedName>
        <fullName evidence="1">AAA-ATPase-like domain-containing protein</fullName>
    </recommendedName>
</protein>
<evidence type="ECO:0000313" key="2">
    <source>
        <dbReference type="EMBL" id="CAH0387667.1"/>
    </source>
</evidence>
<gene>
    <name evidence="2" type="ORF">BEMITA_LOCUS6655</name>
</gene>
<proteinExistence type="predicted"/>